<feature type="domain" description="PIN-like" evidence="2">
    <location>
        <begin position="32"/>
        <end position="134"/>
    </location>
</feature>
<dbReference type="InterPro" id="IPR041494">
    <property type="entry name" value="PIN7"/>
</dbReference>
<reference evidence="3 4" key="1">
    <citation type="submission" date="2017-08" db="EMBL/GenBank/DDBJ databases">
        <authorList>
            <person name="de Groot N.N."/>
        </authorList>
    </citation>
    <scope>NUCLEOTIDE SEQUENCE [LARGE SCALE GENOMIC DNA]</scope>
    <source>
        <strain evidence="3 4">DSM 9787</strain>
    </source>
</reference>
<dbReference type="RefSeq" id="WP_097077260.1">
    <property type="nucleotide sequence ID" value="NZ_OBMR01000016.1"/>
</dbReference>
<accession>A0A285T883</accession>
<evidence type="ECO:0000256" key="1">
    <source>
        <dbReference type="SAM" id="MobiDB-lite"/>
    </source>
</evidence>
<dbReference type="Proteomes" id="UP000219563">
    <property type="component" value="Unassembled WGS sequence"/>
</dbReference>
<evidence type="ECO:0000313" key="4">
    <source>
        <dbReference type="Proteomes" id="UP000219563"/>
    </source>
</evidence>
<name>A0A285T883_9FIRM</name>
<feature type="compositionally biased region" description="Basic and acidic residues" evidence="1">
    <location>
        <begin position="150"/>
        <end position="159"/>
    </location>
</feature>
<evidence type="ECO:0000259" key="2">
    <source>
        <dbReference type="Pfam" id="PF18475"/>
    </source>
</evidence>
<dbReference type="AlphaFoldDB" id="A0A285T883"/>
<gene>
    <name evidence="3" type="ORF">SAMN02910411_0502</name>
</gene>
<sequence>MGLFNKDVKNENKALDTSTTAVESRVNKRLYLVDYENVSDAGLIGVDQLAGNDFVVIFYGSKVKSVAYESLIAITSSTANIEHVKAEKTAKNYLDFQLTTYLGYKLGQNSYDEIYVISKDSGFDAVVDFWTEKGYSIKRQEAIVIKEKVVEEKSEEQPKSRSRRTYTRRTGSSGRTTTRTGRPKVVTKTQTKKPRTTTRPTVTEKQKAELRAALKGAELSAPDYKKVYDAFASCENASAYNNKLQKSLGNDKTSVVYKATSKIFENAKK</sequence>
<evidence type="ECO:0000313" key="3">
    <source>
        <dbReference type="EMBL" id="SOC17718.1"/>
    </source>
</evidence>
<protein>
    <recommendedName>
        <fullName evidence="2">PIN-like domain-containing protein</fullName>
    </recommendedName>
</protein>
<dbReference type="EMBL" id="OBMR01000016">
    <property type="protein sequence ID" value="SOC17718.1"/>
    <property type="molecule type" value="Genomic_DNA"/>
</dbReference>
<feature type="region of interest" description="Disordered" evidence="1">
    <location>
        <begin position="150"/>
        <end position="204"/>
    </location>
</feature>
<proteinExistence type="predicted"/>
<organism evidence="3 4">
    <name type="scientific">Pseudobutyrivibrio ruminis DSM 9787</name>
    <dbReference type="NCBI Taxonomy" id="1123011"/>
    <lineage>
        <taxon>Bacteria</taxon>
        <taxon>Bacillati</taxon>
        <taxon>Bacillota</taxon>
        <taxon>Clostridia</taxon>
        <taxon>Lachnospirales</taxon>
        <taxon>Lachnospiraceae</taxon>
        <taxon>Pseudobutyrivibrio</taxon>
    </lineage>
</organism>
<dbReference type="Pfam" id="PF18475">
    <property type="entry name" value="PIN7"/>
    <property type="match status" value="1"/>
</dbReference>
<feature type="compositionally biased region" description="Low complexity" evidence="1">
    <location>
        <begin position="168"/>
        <end position="189"/>
    </location>
</feature>